<organism evidence="3 4">
    <name type="scientific">Protopolystoma xenopodis</name>
    <dbReference type="NCBI Taxonomy" id="117903"/>
    <lineage>
        <taxon>Eukaryota</taxon>
        <taxon>Metazoa</taxon>
        <taxon>Spiralia</taxon>
        <taxon>Lophotrochozoa</taxon>
        <taxon>Platyhelminthes</taxon>
        <taxon>Monogenea</taxon>
        <taxon>Polyopisthocotylea</taxon>
        <taxon>Polystomatidea</taxon>
        <taxon>Polystomatidae</taxon>
        <taxon>Protopolystoma</taxon>
    </lineage>
</organism>
<proteinExistence type="inferred from homology"/>
<dbReference type="EMBL" id="CAAALY010056284">
    <property type="protein sequence ID" value="VEL22418.1"/>
    <property type="molecule type" value="Genomic_DNA"/>
</dbReference>
<dbReference type="Gene3D" id="2.60.40.150">
    <property type="entry name" value="C2 domain"/>
    <property type="match status" value="1"/>
</dbReference>
<comment type="caution">
    <text evidence="3">The sequence shown here is derived from an EMBL/GenBank/DDBJ whole genome shotgun (WGS) entry which is preliminary data.</text>
</comment>
<gene>
    <name evidence="3" type="ORF">PXEA_LOCUS15858</name>
</gene>
<evidence type="ECO:0000313" key="3">
    <source>
        <dbReference type="EMBL" id="VEL22418.1"/>
    </source>
</evidence>
<evidence type="ECO:0000256" key="1">
    <source>
        <dbReference type="PROSITE-ProRule" id="PRU00880"/>
    </source>
</evidence>
<sequence length="253" mass="29686">MACLGELKIYFCITQNITFLNMFRVCAWTTTQCSSDGRTFNETIDLPLPYKSLYNYNGVCFVLCSTCTHKDGVQEQLLAASNLKLYNTKNLFRNGLYEIELHPLVNYSKIKRLEDVEVLVRDYNFDSKPKEMYMMNKLLKIHRKRMRNELYETPLDRHVPSDIEHYINDAKMHSGRLFLSVRFDFCRAFPHINMPDPSSFVRAEKWNPVDEMYFKLTRNARTADIDRDRKPNKEALNLLKASRVGPAPGQRSF</sequence>
<dbReference type="Proteomes" id="UP000784294">
    <property type="component" value="Unassembled WGS sequence"/>
</dbReference>
<accession>A0A3S5AQA9</accession>
<keyword evidence="4" id="KW-1185">Reference proteome</keyword>
<evidence type="ECO:0000313" key="4">
    <source>
        <dbReference type="Proteomes" id="UP000784294"/>
    </source>
</evidence>
<dbReference type="InterPro" id="IPR002420">
    <property type="entry name" value="PI3K-type_C2_dom"/>
</dbReference>
<evidence type="ECO:0000259" key="2">
    <source>
        <dbReference type="PROSITE" id="PS51547"/>
    </source>
</evidence>
<dbReference type="InterPro" id="IPR035892">
    <property type="entry name" value="C2_domain_sf"/>
</dbReference>
<name>A0A3S5AQA9_9PLAT</name>
<dbReference type="SUPFAM" id="SSF49562">
    <property type="entry name" value="C2 domain (Calcium/lipid-binding domain, CaLB)"/>
    <property type="match status" value="1"/>
</dbReference>
<comment type="similarity">
    <text evidence="1">Belongs to the PI3/PI4-kinase family.</text>
</comment>
<feature type="domain" description="C2 PI3K-type" evidence="2">
    <location>
        <begin position="1"/>
        <end position="144"/>
    </location>
</feature>
<protein>
    <recommendedName>
        <fullName evidence="2">C2 PI3K-type domain-containing protein</fullName>
    </recommendedName>
</protein>
<dbReference type="PROSITE" id="PS51547">
    <property type="entry name" value="C2_PI3K"/>
    <property type="match status" value="1"/>
</dbReference>
<dbReference type="AlphaFoldDB" id="A0A3S5AQA9"/>
<dbReference type="OrthoDB" id="67688at2759"/>
<reference evidence="3" key="1">
    <citation type="submission" date="2018-11" db="EMBL/GenBank/DDBJ databases">
        <authorList>
            <consortium name="Pathogen Informatics"/>
        </authorList>
    </citation>
    <scope>NUCLEOTIDE SEQUENCE</scope>
</reference>